<keyword evidence="1" id="KW-0472">Membrane</keyword>
<dbReference type="EMBL" id="JANQDX010000005">
    <property type="protein sequence ID" value="KAL0923942.1"/>
    <property type="molecule type" value="Genomic_DNA"/>
</dbReference>
<evidence type="ECO:0000256" key="1">
    <source>
        <dbReference type="SAM" id="Phobius"/>
    </source>
</evidence>
<dbReference type="Proteomes" id="UP001552299">
    <property type="component" value="Unassembled WGS sequence"/>
</dbReference>
<feature type="transmembrane region" description="Helical" evidence="1">
    <location>
        <begin position="79"/>
        <end position="100"/>
    </location>
</feature>
<protein>
    <submittedName>
        <fullName evidence="2">Uncharacterized protein</fullName>
    </submittedName>
</protein>
<proteinExistence type="predicted"/>
<dbReference type="AlphaFoldDB" id="A0ABD0VFL6"/>
<organism evidence="2 3">
    <name type="scientific">Dendrobium thyrsiflorum</name>
    <name type="common">Pinecone-like raceme dendrobium</name>
    <name type="synonym">Orchid</name>
    <dbReference type="NCBI Taxonomy" id="117978"/>
    <lineage>
        <taxon>Eukaryota</taxon>
        <taxon>Viridiplantae</taxon>
        <taxon>Streptophyta</taxon>
        <taxon>Embryophyta</taxon>
        <taxon>Tracheophyta</taxon>
        <taxon>Spermatophyta</taxon>
        <taxon>Magnoliopsida</taxon>
        <taxon>Liliopsida</taxon>
        <taxon>Asparagales</taxon>
        <taxon>Orchidaceae</taxon>
        <taxon>Epidendroideae</taxon>
        <taxon>Malaxideae</taxon>
        <taxon>Dendrobiinae</taxon>
        <taxon>Dendrobium</taxon>
    </lineage>
</organism>
<evidence type="ECO:0000313" key="3">
    <source>
        <dbReference type="Proteomes" id="UP001552299"/>
    </source>
</evidence>
<accession>A0ABD0VFL6</accession>
<feature type="transmembrane region" description="Helical" evidence="1">
    <location>
        <begin position="200"/>
        <end position="223"/>
    </location>
</feature>
<keyword evidence="1" id="KW-0812">Transmembrane</keyword>
<feature type="transmembrane region" description="Helical" evidence="1">
    <location>
        <begin position="39"/>
        <end position="59"/>
    </location>
</feature>
<keyword evidence="1" id="KW-1133">Transmembrane helix</keyword>
<keyword evidence="3" id="KW-1185">Reference proteome</keyword>
<reference evidence="2 3" key="1">
    <citation type="journal article" date="2024" name="Plant Biotechnol. J.">
        <title>Dendrobium thyrsiflorum genome and its molecular insights into genes involved in important horticultural traits.</title>
        <authorList>
            <person name="Chen B."/>
            <person name="Wang J.Y."/>
            <person name="Zheng P.J."/>
            <person name="Li K.L."/>
            <person name="Liang Y.M."/>
            <person name="Chen X.F."/>
            <person name="Zhang C."/>
            <person name="Zhao X."/>
            <person name="He X."/>
            <person name="Zhang G.Q."/>
            <person name="Liu Z.J."/>
            <person name="Xu Q."/>
        </authorList>
    </citation>
    <scope>NUCLEOTIDE SEQUENCE [LARGE SCALE GENOMIC DNA]</scope>
    <source>
        <strain evidence="2">GZMU011</strain>
    </source>
</reference>
<evidence type="ECO:0000313" key="2">
    <source>
        <dbReference type="EMBL" id="KAL0923942.1"/>
    </source>
</evidence>
<comment type="caution">
    <text evidence="2">The sequence shown here is derived from an EMBL/GenBank/DDBJ whole genome shotgun (WGS) entry which is preliminary data.</text>
</comment>
<name>A0ABD0VFL6_DENTH</name>
<gene>
    <name evidence="2" type="ORF">M5K25_004729</name>
</gene>
<sequence length="233" mass="26176">MPLDLWFLIMQEDFFDPRAVIKVGNFFQWSRRTTGSPGGFLKVSTIGMGVIMGLLWNQLVMLFVNGADLQEAALDVTPWLISIFLLLVLLYEALASRFLFLSAGTFWRRIHEPVPNDSLSLRGVLLASMTNGLRNFFFFFKPFSFKIFSTQYTWADNAPFDAELGARHLSFLYLLISFPPYEEASTSCLPNMIGSLGREVALAVTTKILLPAMVVLVAGTFNYDSLSNTEILS</sequence>